<protein>
    <submittedName>
        <fullName evidence="3">Methylmalonyl-CoA mutase</fullName>
    </submittedName>
</protein>
<evidence type="ECO:0000313" key="4">
    <source>
        <dbReference type="Proteomes" id="UP000306740"/>
    </source>
</evidence>
<dbReference type="Gene3D" id="3.40.50.280">
    <property type="entry name" value="Cobalamin-binding domain"/>
    <property type="match status" value="1"/>
</dbReference>
<comment type="subunit">
    <text evidence="1">Heterodimer of an alpha and a beta chain.</text>
</comment>
<evidence type="ECO:0000313" key="3">
    <source>
        <dbReference type="EMBL" id="TNC42819.1"/>
    </source>
</evidence>
<dbReference type="PANTHER" id="PTHR48101:SF4">
    <property type="entry name" value="METHYLMALONYL-COA MUTASE, MITOCHONDRIAL"/>
    <property type="match status" value="1"/>
</dbReference>
<dbReference type="GO" id="GO:0031419">
    <property type="term" value="F:cobalamin binding"/>
    <property type="evidence" value="ECO:0007669"/>
    <property type="project" value="UniProtKB-KW"/>
</dbReference>
<dbReference type="PANTHER" id="PTHR48101">
    <property type="entry name" value="METHYLMALONYL-COA MUTASE, MITOCHONDRIAL-RELATED"/>
    <property type="match status" value="1"/>
</dbReference>
<evidence type="ECO:0000259" key="2">
    <source>
        <dbReference type="Pfam" id="PF01642"/>
    </source>
</evidence>
<evidence type="ECO:0000256" key="1">
    <source>
        <dbReference type="ARBA" id="ARBA00011870"/>
    </source>
</evidence>
<dbReference type="Proteomes" id="UP000306740">
    <property type="component" value="Unassembled WGS sequence"/>
</dbReference>
<dbReference type="InterPro" id="IPR016176">
    <property type="entry name" value="Cbl-dep_enz_cat"/>
</dbReference>
<feature type="domain" description="Methylmalonyl-CoA mutase alpha/beta chain catalytic" evidence="2">
    <location>
        <begin position="220"/>
        <end position="453"/>
    </location>
</feature>
<dbReference type="AlphaFoldDB" id="A0A5C4MLK0"/>
<comment type="caution">
    <text evidence="3">The sequence shown here is derived from an EMBL/GenBank/DDBJ whole genome shotgun (WGS) entry which is preliminary data.</text>
</comment>
<name>A0A5C4MLK0_9ACTN</name>
<accession>A0A5C4MLK0</accession>
<dbReference type="Gene3D" id="3.20.20.240">
    <property type="entry name" value="Methylmalonyl-CoA mutase"/>
    <property type="match status" value="1"/>
</dbReference>
<dbReference type="GO" id="GO:0004494">
    <property type="term" value="F:methylmalonyl-CoA mutase activity"/>
    <property type="evidence" value="ECO:0007669"/>
    <property type="project" value="UniProtKB-EC"/>
</dbReference>
<organism evidence="3 4">
    <name type="scientific">Mumia zhuanghuii</name>
    <dbReference type="NCBI Taxonomy" id="2585211"/>
    <lineage>
        <taxon>Bacteria</taxon>
        <taxon>Bacillati</taxon>
        <taxon>Actinomycetota</taxon>
        <taxon>Actinomycetes</taxon>
        <taxon>Propionibacteriales</taxon>
        <taxon>Nocardioidaceae</taxon>
        <taxon>Mumia</taxon>
    </lineage>
</organism>
<dbReference type="OrthoDB" id="9762378at2"/>
<dbReference type="EMBL" id="VDFR01000091">
    <property type="protein sequence ID" value="TNC42819.1"/>
    <property type="molecule type" value="Genomic_DNA"/>
</dbReference>
<gene>
    <name evidence="3" type="ORF">FHE65_20215</name>
</gene>
<dbReference type="Pfam" id="PF01642">
    <property type="entry name" value="MM_CoA_mutase"/>
    <property type="match status" value="1"/>
</dbReference>
<reference evidence="3 4" key="1">
    <citation type="submission" date="2019-05" db="EMBL/GenBank/DDBJ databases">
        <title>Mumia sp. nov., isolated from the intestinal contents of plateau pika (Ochotona curzoniae) in the Qinghai-Tibet plateau of China.</title>
        <authorList>
            <person name="Tian Z."/>
        </authorList>
    </citation>
    <scope>NUCLEOTIDE SEQUENCE [LARGE SCALE GENOMIC DNA]</scope>
    <source>
        <strain evidence="4">527</strain>
    </source>
</reference>
<sequence>MRSMSELSLSGDATFSREAWEKSAAAVLRKSGRLKEDQPDAAVWEALATRTLDDIEVTPLGTPELVADVADPGLPGQAPYVRGAQARRPDGAWDVRVLHEDPDANRTAEALLTDLENGATSVWLRLGPEAIHPAALATVLDRVFVDLAPVVIEARADGLGAADAFCRYLDERAVTPAPGTNLGLDPVGASLRGYGSGLHVETVVVEGARKAAERGIAAFVVDATAAHDGGASDAQEIGYALAVGAAYLRILAGAGFAVDEALALIEFRFAATDEQFTTIAKLRAARRTWNRLAELSGAAEVSRGQVQHAVTSRVMLSKYDPWVNMLRTTVAAFAAGVGGASAVTVLPFDAPLGLPDGFSRRIARNTSSLLIAESHVAAVTDPAGGAYAVERLTDDLARAAWDELGRIEASGGVREALEDGSLTARHRAVGREREAQIARRERPLTGLSEFPNLREVLPERVPYPEGAEPLQRYGAAFEALRDNPVPTPVFLATMGPVSAHTARVTFIANLLAAGGIETVAAGPTGGVEDVLAAYDGAPVVCLAGPDSAYAAWGADLVAALREAGARWVILAGKPVDGVDVDTTAARGVDALTFLHETRGRLGAGSVAGVAEGENGADA</sequence>
<proteinExistence type="predicted"/>
<dbReference type="InterPro" id="IPR006099">
    <property type="entry name" value="MeMalonylCoA_mutase_a/b_cat"/>
</dbReference>
<dbReference type="SUPFAM" id="SSF51703">
    <property type="entry name" value="Cobalamin (vitamin B12)-dependent enzymes"/>
    <property type="match status" value="1"/>
</dbReference>